<proteinExistence type="predicted"/>
<name>L2GF81_COLFN</name>
<evidence type="ECO:0000313" key="1">
    <source>
        <dbReference type="EMBL" id="ELA36683.1"/>
    </source>
</evidence>
<gene>
    <name evidence="1" type="ORF">CGGC5_3748</name>
</gene>
<sequence>MSTSNDPEPALSSFELFPKLPNCLKFMIWEEFYLEPRYFLVDGSGISRFDDTVEWVMKPRPCKKKYYTAIDTDIDPLASNVARIVRPQIAIEVSKGSAKAEHVNINWRLDFVHIRWHDDMRQRCRVLPDLEWVAKVQNLVIDDTIVRLGKFDNSTEEIHHIAMMLWHRSQSFLSLRHLILRRPCDPTRATVLDSLCFQIRYLIREAPKTPPQWKEMRVEAGSRSPWLDVERPDRTPPLQWKKFIELWRLHPEIRPLSMPLDPSFQQQSSSFMDTDMDTELDVWLEEEPWPFARGVNETEDSRTVFKNLLFIRPLYANLLNDHFDEFEFDVYSTNYGAMVKRFFGGKERE</sequence>
<dbReference type="HOGENOM" id="CLU_794558_0_0_1"/>
<reference evidence="1" key="1">
    <citation type="submission" date="2012-08" db="EMBL/GenBank/DDBJ databases">
        <title>Genome analysis of Colletotrichum orbiculare and Colletotrichum fructicola.</title>
        <authorList>
            <person name="Gan P.H.P."/>
            <person name="Ikeda K."/>
            <person name="Irieda H."/>
            <person name="Narusaka M."/>
            <person name="O'Connell R.J."/>
            <person name="Narusaka Y."/>
            <person name="Takano Y."/>
            <person name="Kubo Y."/>
            <person name="Shirasu K."/>
        </authorList>
    </citation>
    <scope>NUCLEOTIDE SEQUENCE</scope>
    <source>
        <strain evidence="1">Nara gc5</strain>
    </source>
</reference>
<organism evidence="1">
    <name type="scientific">Colletotrichum fructicola (strain Nara gc5)</name>
    <name type="common">Anthracnose fungus</name>
    <name type="synonym">Colletotrichum gloeosporioides (strain Nara gc5)</name>
    <dbReference type="NCBI Taxonomy" id="1213859"/>
    <lineage>
        <taxon>Eukaryota</taxon>
        <taxon>Fungi</taxon>
        <taxon>Dikarya</taxon>
        <taxon>Ascomycota</taxon>
        <taxon>Pezizomycotina</taxon>
        <taxon>Sordariomycetes</taxon>
        <taxon>Hypocreomycetidae</taxon>
        <taxon>Glomerellales</taxon>
        <taxon>Glomerellaceae</taxon>
        <taxon>Colletotrichum</taxon>
        <taxon>Colletotrichum gloeosporioides species complex</taxon>
    </lineage>
</organism>
<accession>L2GF81</accession>
<dbReference type="AlphaFoldDB" id="L2GF81"/>
<dbReference type="EMBL" id="KB020504">
    <property type="protein sequence ID" value="ELA36683.1"/>
    <property type="molecule type" value="Genomic_DNA"/>
</dbReference>
<protein>
    <submittedName>
        <fullName evidence="1">Uncharacterized protein</fullName>
    </submittedName>
</protein>